<evidence type="ECO:0000313" key="5">
    <source>
        <dbReference type="Proteomes" id="UP000247673"/>
    </source>
</evidence>
<evidence type="ECO:0000313" key="4">
    <source>
        <dbReference type="EMBL" id="PXY90031.1"/>
    </source>
</evidence>
<feature type="binding site" evidence="1">
    <location>
        <position position="59"/>
    </location>
    <ligand>
        <name>Zn(2+)</name>
        <dbReference type="ChEBI" id="CHEBI:29105"/>
        <label>1</label>
    </ligand>
</feature>
<evidence type="ECO:0000256" key="2">
    <source>
        <dbReference type="PIRSR" id="PIRSR039004-2"/>
    </source>
</evidence>
<gene>
    <name evidence="4" type="ORF">DKK78_10375</name>
</gene>
<feature type="modified residue" description="N6-carboxylysine" evidence="2">
    <location>
        <position position="151"/>
    </location>
</feature>
<keyword evidence="1" id="KW-0862">Zinc</keyword>
<accession>A0A2V4DQY4</accession>
<keyword evidence="5" id="KW-1185">Reference proteome</keyword>
<dbReference type="EMBL" id="QGLO01000008">
    <property type="protein sequence ID" value="PXY90031.1"/>
    <property type="molecule type" value="Genomic_DNA"/>
</dbReference>
<protein>
    <submittedName>
        <fullName evidence="4">Amidohydrolase/deacetylase family metallohydrolase</fullName>
    </submittedName>
</protein>
<dbReference type="Pfam" id="PF22647">
    <property type="entry name" value="EF_0837-like_N"/>
    <property type="match status" value="1"/>
</dbReference>
<dbReference type="InterPro" id="IPR020043">
    <property type="entry name" value="Deacetylase_Atu3266-like"/>
</dbReference>
<dbReference type="GO" id="GO:0019213">
    <property type="term" value="F:deacetylase activity"/>
    <property type="evidence" value="ECO:0007669"/>
    <property type="project" value="InterPro"/>
</dbReference>
<feature type="binding site" description="via carbamate group" evidence="1">
    <location>
        <position position="151"/>
    </location>
    <ligand>
        <name>Zn(2+)</name>
        <dbReference type="ChEBI" id="CHEBI:29105"/>
        <label>1</label>
    </ligand>
</feature>
<evidence type="ECO:0000256" key="1">
    <source>
        <dbReference type="PIRSR" id="PIRSR039004-1"/>
    </source>
</evidence>
<dbReference type="RefSeq" id="WP_110448555.1">
    <property type="nucleotide sequence ID" value="NZ_CP132381.1"/>
</dbReference>
<dbReference type="NCBIfam" id="TIGR03583">
    <property type="entry name" value="EF_0837"/>
    <property type="match status" value="1"/>
</dbReference>
<feature type="binding site" evidence="1">
    <location>
        <position position="184"/>
    </location>
    <ligand>
        <name>Zn(2+)</name>
        <dbReference type="ChEBI" id="CHEBI:29105"/>
        <label>2</label>
    </ligand>
</feature>
<dbReference type="PANTHER" id="PTHR42717">
    <property type="entry name" value="DIHYDROOROTASE-RELATED"/>
    <property type="match status" value="1"/>
</dbReference>
<dbReference type="Gene3D" id="3.20.20.140">
    <property type="entry name" value="Metal-dependent hydrolases"/>
    <property type="match status" value="1"/>
</dbReference>
<keyword evidence="1" id="KW-0479">Metal-binding</keyword>
<dbReference type="GO" id="GO:0016810">
    <property type="term" value="F:hydrolase activity, acting on carbon-nitrogen (but not peptide) bonds"/>
    <property type="evidence" value="ECO:0007669"/>
    <property type="project" value="InterPro"/>
</dbReference>
<feature type="binding site" evidence="1">
    <location>
        <position position="207"/>
    </location>
    <ligand>
        <name>Zn(2+)</name>
        <dbReference type="ChEBI" id="CHEBI:29105"/>
        <label>2</label>
    </ligand>
</feature>
<dbReference type="Gene3D" id="2.30.40.10">
    <property type="entry name" value="Urease, subunit C, domain 1"/>
    <property type="match status" value="1"/>
</dbReference>
<dbReference type="OrthoDB" id="9766983at2"/>
<feature type="binding site" evidence="1">
    <location>
        <position position="267"/>
    </location>
    <ligand>
        <name>Zn(2+)</name>
        <dbReference type="ChEBI" id="CHEBI:29105"/>
        <label>1</label>
    </ligand>
</feature>
<keyword evidence="4" id="KW-0378">Hydrolase</keyword>
<reference evidence="4 5" key="1">
    <citation type="submission" date="2018-05" db="EMBL/GenBank/DDBJ databases">
        <title>Reference genomes for bee gut microbiota database.</title>
        <authorList>
            <person name="Ellegaard K.M."/>
        </authorList>
    </citation>
    <scope>NUCLEOTIDE SEQUENCE [LARGE SCALE GENOMIC DNA]</scope>
    <source>
        <strain evidence="4 5">ESL0172</strain>
    </source>
</reference>
<feature type="site" description="Transition state stabilizer" evidence="3">
    <location>
        <position position="153"/>
    </location>
</feature>
<dbReference type="GO" id="GO:0046872">
    <property type="term" value="F:metal ion binding"/>
    <property type="evidence" value="ECO:0007669"/>
    <property type="project" value="UniProtKB-KW"/>
</dbReference>
<dbReference type="PANTHER" id="PTHR42717:SF1">
    <property type="entry name" value="IMIDAZOLONEPROPIONASE AND RELATED AMIDOHYDROLASES"/>
    <property type="match status" value="1"/>
</dbReference>
<dbReference type="InterPro" id="IPR032466">
    <property type="entry name" value="Metal_Hydrolase"/>
</dbReference>
<dbReference type="SUPFAM" id="SSF51338">
    <property type="entry name" value="Composite domain of metallo-dependent hydrolases"/>
    <property type="match status" value="1"/>
</dbReference>
<dbReference type="AlphaFoldDB" id="A0A2V4DQY4"/>
<proteinExistence type="predicted"/>
<dbReference type="Proteomes" id="UP000247673">
    <property type="component" value="Unassembled WGS sequence"/>
</dbReference>
<dbReference type="NCBIfam" id="NF006689">
    <property type="entry name" value="PRK09237.1"/>
    <property type="match status" value="1"/>
</dbReference>
<organism evidence="4 5">
    <name type="scientific">Gilliamella apis</name>
    <dbReference type="NCBI Taxonomy" id="1970738"/>
    <lineage>
        <taxon>Bacteria</taxon>
        <taxon>Pseudomonadati</taxon>
        <taxon>Pseudomonadota</taxon>
        <taxon>Gammaproteobacteria</taxon>
        <taxon>Orbales</taxon>
        <taxon>Orbaceae</taxon>
        <taxon>Gilliamella</taxon>
    </lineage>
</organism>
<name>A0A2V4DQY4_9GAMM</name>
<feature type="binding site" description="via carbamate group" evidence="1">
    <location>
        <position position="151"/>
    </location>
    <ligand>
        <name>Zn(2+)</name>
        <dbReference type="ChEBI" id="CHEBI:29105"/>
        <label>2</label>
    </ligand>
</feature>
<dbReference type="InterPro" id="IPR011059">
    <property type="entry name" value="Metal-dep_hydrolase_composite"/>
</dbReference>
<comment type="caution">
    <text evidence="4">The sequence shown here is derived from an EMBL/GenBank/DDBJ whole genome shotgun (WGS) entry which is preliminary data.</text>
</comment>
<sequence>MYDLIIKNAKLIDNSITDIAIQQGKIVEIGKNIIATSNQVLDLQNQHYISAGWIDSHTHCFAHSPIYHDEPDLIGVKTGVTAVVDAGSVGALDADEFYDLAMQAKTHVYSFLNISKIGLIRQSELADMQDIDVPLFDQTLVKYPNFFIGIKVRMSRSVVGENGILPLIKAKEMQKKTGLPLMIHVGNNPPELDEIADLLTKGDIITHCFNGKPNQIFDKQNNLRDSIKRAIGRGVILDIGHGGESFSFAVAERAKCLDVYPNTISSDIYSKNRLQGPVFSLANVMNKFICLGYSKTRIIDSVTKNAAQILHLNNKGEIAIGYDADLTIFDIKQQTVSLTDSEGGQRECHEQFVPLAAIVTNTTKKVTHIEITQEGSKNELRISN</sequence>
<dbReference type="PIRSF" id="PIRSF039004">
    <property type="entry name" value="ADE_EF_0837"/>
    <property type="match status" value="1"/>
</dbReference>
<evidence type="ECO:0000256" key="3">
    <source>
        <dbReference type="PIRSR" id="PIRSR039004-3"/>
    </source>
</evidence>
<dbReference type="SUPFAM" id="SSF51556">
    <property type="entry name" value="Metallo-dependent hydrolases"/>
    <property type="match status" value="1"/>
</dbReference>
<dbReference type="InterPro" id="IPR047601">
    <property type="entry name" value="EF_0837-like"/>
</dbReference>
<feature type="binding site" evidence="1">
    <location>
        <position position="57"/>
    </location>
    <ligand>
        <name>Zn(2+)</name>
        <dbReference type="ChEBI" id="CHEBI:29105"/>
        <label>1</label>
    </ligand>
</feature>